<comment type="caution">
    <text evidence="5">The sequence shown here is derived from an EMBL/GenBank/DDBJ whole genome shotgun (WGS) entry which is preliminary data.</text>
</comment>
<feature type="domain" description="HTH araC/xylS-type" evidence="4">
    <location>
        <begin position="227"/>
        <end position="324"/>
    </location>
</feature>
<dbReference type="InterPro" id="IPR009057">
    <property type="entry name" value="Homeodomain-like_sf"/>
</dbReference>
<dbReference type="Gene3D" id="3.40.50.880">
    <property type="match status" value="1"/>
</dbReference>
<dbReference type="RefSeq" id="WP_267979798.1">
    <property type="nucleotide sequence ID" value="NZ_JAPQKF010000001.1"/>
</dbReference>
<keyword evidence="1" id="KW-0805">Transcription regulation</keyword>
<dbReference type="SUPFAM" id="SSF46689">
    <property type="entry name" value="Homeodomain-like"/>
    <property type="match status" value="2"/>
</dbReference>
<dbReference type="Pfam" id="PF12833">
    <property type="entry name" value="HTH_18"/>
    <property type="match status" value="1"/>
</dbReference>
<evidence type="ECO:0000259" key="4">
    <source>
        <dbReference type="PROSITE" id="PS01124"/>
    </source>
</evidence>
<dbReference type="SUPFAM" id="SSF52317">
    <property type="entry name" value="Class I glutamine amidotransferase-like"/>
    <property type="match status" value="1"/>
</dbReference>
<evidence type="ECO:0000256" key="2">
    <source>
        <dbReference type="ARBA" id="ARBA00023125"/>
    </source>
</evidence>
<proteinExistence type="predicted"/>
<name>A0ABT7WLM0_9GAMM</name>
<dbReference type="PANTHER" id="PTHR43280:SF28">
    <property type="entry name" value="HTH-TYPE TRANSCRIPTIONAL ACTIVATOR RHAS"/>
    <property type="match status" value="1"/>
</dbReference>
<evidence type="ECO:0000256" key="3">
    <source>
        <dbReference type="ARBA" id="ARBA00023163"/>
    </source>
</evidence>
<dbReference type="InterPro" id="IPR029062">
    <property type="entry name" value="Class_I_gatase-like"/>
</dbReference>
<dbReference type="InterPro" id="IPR020449">
    <property type="entry name" value="Tscrpt_reg_AraC-type_HTH"/>
</dbReference>
<dbReference type="EMBL" id="JAUDZE010000001">
    <property type="protein sequence ID" value="MDN0013576.1"/>
    <property type="molecule type" value="Genomic_DNA"/>
</dbReference>
<dbReference type="InterPro" id="IPR018060">
    <property type="entry name" value="HTH_AraC"/>
</dbReference>
<dbReference type="PROSITE" id="PS01124">
    <property type="entry name" value="HTH_ARAC_FAMILY_2"/>
    <property type="match status" value="1"/>
</dbReference>
<dbReference type="PANTHER" id="PTHR43280">
    <property type="entry name" value="ARAC-FAMILY TRANSCRIPTIONAL REGULATOR"/>
    <property type="match status" value="1"/>
</dbReference>
<accession>A0ABT7WLM0</accession>
<keyword evidence="6" id="KW-1185">Reference proteome</keyword>
<dbReference type="PRINTS" id="PR00032">
    <property type="entry name" value="HTHARAC"/>
</dbReference>
<evidence type="ECO:0000256" key="1">
    <source>
        <dbReference type="ARBA" id="ARBA00023015"/>
    </source>
</evidence>
<gene>
    <name evidence="5" type="ORF">QTA56_04875</name>
</gene>
<organism evidence="5 6">
    <name type="scientific">Acinetobacter thutiue</name>
    <dbReference type="NCBI Taxonomy" id="2998078"/>
    <lineage>
        <taxon>Bacteria</taxon>
        <taxon>Pseudomonadati</taxon>
        <taxon>Pseudomonadota</taxon>
        <taxon>Gammaproteobacteria</taxon>
        <taxon>Moraxellales</taxon>
        <taxon>Moraxellaceae</taxon>
        <taxon>Acinetobacter</taxon>
    </lineage>
</organism>
<dbReference type="Gene3D" id="1.10.10.60">
    <property type="entry name" value="Homeodomain-like"/>
    <property type="match status" value="2"/>
</dbReference>
<dbReference type="PROSITE" id="PS00041">
    <property type="entry name" value="HTH_ARAC_FAMILY_1"/>
    <property type="match status" value="1"/>
</dbReference>
<evidence type="ECO:0000313" key="6">
    <source>
        <dbReference type="Proteomes" id="UP001168524"/>
    </source>
</evidence>
<reference evidence="5" key="1">
    <citation type="submission" date="2023-06" db="EMBL/GenBank/DDBJ databases">
        <title>Two novel species of Acinetobacter isolated from motorbike repairing workshop in Vietnam.</title>
        <authorList>
            <person name="Le N.T.T."/>
        </authorList>
    </citation>
    <scope>NUCLEOTIDE SEQUENCE</scope>
    <source>
        <strain evidence="5">VNH17</strain>
    </source>
</reference>
<keyword evidence="2" id="KW-0238">DNA-binding</keyword>
<dbReference type="InterPro" id="IPR018062">
    <property type="entry name" value="HTH_AraC-typ_CS"/>
</dbReference>
<dbReference type="Proteomes" id="UP001168524">
    <property type="component" value="Unassembled WGS sequence"/>
</dbReference>
<sequence length="324" mass="37029">MKHNSLIVPFKMKRIAIIAYDGCWAMSLMMVKDFFHIVALLEARQGHTESYQVEILSTDGSAKQSASGVLLEVDGQVSTDKIYDLVIIPAFEENKLAQVKSQSKELVIWLENQIQNNTPVLTLATAVYLATQQMKHSLMATHWAFIRELNLLFPDYSFTKNRNYLQVGQIYTTGTLIGTFDALLGIISQHKGDYFAQLCASHLLITYPQALNPVLPMYRNHCDEAILQVQDWMDANCSTENRIVDLARQFNFSERNLKRRFQVATQISPNQYLQQVRVDKAKKLLLTADMSVQKIAYEVGYENVSFFIRVFKKIAGCTPTQWIK</sequence>
<keyword evidence="3" id="KW-0804">Transcription</keyword>
<evidence type="ECO:0000313" key="5">
    <source>
        <dbReference type="EMBL" id="MDN0013576.1"/>
    </source>
</evidence>
<protein>
    <submittedName>
        <fullName evidence="5">Helix-turn-helix domain-containing protein</fullName>
    </submittedName>
</protein>
<dbReference type="SMART" id="SM00342">
    <property type="entry name" value="HTH_ARAC"/>
    <property type="match status" value="1"/>
</dbReference>